<dbReference type="PANTHER" id="PTHR43539:SF78">
    <property type="entry name" value="FLAVIN-CONTAINING MONOOXYGENASE"/>
    <property type="match status" value="1"/>
</dbReference>
<keyword evidence="4" id="KW-0503">Monooxygenase</keyword>
<dbReference type="Pfam" id="PF13738">
    <property type="entry name" value="Pyr_redox_3"/>
    <property type="match status" value="1"/>
</dbReference>
<dbReference type="GO" id="GO:0050660">
    <property type="term" value="F:flavin adenine dinucleotide binding"/>
    <property type="evidence" value="ECO:0007669"/>
    <property type="project" value="TreeGrafter"/>
</dbReference>
<dbReference type="PRINTS" id="PR00368">
    <property type="entry name" value="FADPNR"/>
</dbReference>
<feature type="transmembrane region" description="Helical" evidence="3">
    <location>
        <begin position="241"/>
        <end position="262"/>
    </location>
</feature>
<evidence type="ECO:0000256" key="3">
    <source>
        <dbReference type="SAM" id="Phobius"/>
    </source>
</evidence>
<dbReference type="GO" id="GO:0005829">
    <property type="term" value="C:cytosol"/>
    <property type="evidence" value="ECO:0007669"/>
    <property type="project" value="TreeGrafter"/>
</dbReference>
<dbReference type="EMBL" id="JATAAI010000032">
    <property type="protein sequence ID" value="KAK1735765.1"/>
    <property type="molecule type" value="Genomic_DNA"/>
</dbReference>
<organism evidence="4 5">
    <name type="scientific">Skeletonema marinoi</name>
    <dbReference type="NCBI Taxonomy" id="267567"/>
    <lineage>
        <taxon>Eukaryota</taxon>
        <taxon>Sar</taxon>
        <taxon>Stramenopiles</taxon>
        <taxon>Ochrophyta</taxon>
        <taxon>Bacillariophyta</taxon>
        <taxon>Coscinodiscophyceae</taxon>
        <taxon>Thalassiosirophycidae</taxon>
        <taxon>Thalassiosirales</taxon>
        <taxon>Skeletonemataceae</taxon>
        <taxon>Skeletonema</taxon>
        <taxon>Skeletonema marinoi-dohrnii complex</taxon>
    </lineage>
</organism>
<dbReference type="InterPro" id="IPR036188">
    <property type="entry name" value="FAD/NAD-bd_sf"/>
</dbReference>
<reference evidence="4" key="1">
    <citation type="submission" date="2023-06" db="EMBL/GenBank/DDBJ databases">
        <title>Survivors Of The Sea: Transcriptome response of Skeletonema marinoi to long-term dormancy.</title>
        <authorList>
            <person name="Pinder M.I.M."/>
            <person name="Kourtchenko O."/>
            <person name="Robertson E.K."/>
            <person name="Larsson T."/>
            <person name="Maumus F."/>
            <person name="Osuna-Cruz C.M."/>
            <person name="Vancaester E."/>
            <person name="Stenow R."/>
            <person name="Vandepoele K."/>
            <person name="Ploug H."/>
            <person name="Bruchert V."/>
            <person name="Godhe A."/>
            <person name="Topel M."/>
        </authorList>
    </citation>
    <scope>NUCLEOTIDE SEQUENCE</scope>
    <source>
        <strain evidence="4">R05AC</strain>
    </source>
</reference>
<name>A0AAD9D7I8_9STRA</name>
<comment type="caution">
    <text evidence="4">The sequence shown here is derived from an EMBL/GenBank/DDBJ whole genome shotgun (WGS) entry which is preliminary data.</text>
</comment>
<keyword evidence="1" id="KW-0560">Oxidoreductase</keyword>
<evidence type="ECO:0000313" key="4">
    <source>
        <dbReference type="EMBL" id="KAK1735765.1"/>
    </source>
</evidence>
<feature type="compositionally biased region" description="Low complexity" evidence="2">
    <location>
        <begin position="317"/>
        <end position="332"/>
    </location>
</feature>
<feature type="region of interest" description="Disordered" evidence="2">
    <location>
        <begin position="1"/>
        <end position="23"/>
    </location>
</feature>
<protein>
    <submittedName>
        <fullName evidence="4">Flavin-binding monooxygenase-like protein</fullName>
    </submittedName>
</protein>
<feature type="transmembrane region" description="Helical" evidence="3">
    <location>
        <begin position="427"/>
        <end position="446"/>
    </location>
</feature>
<dbReference type="GO" id="GO:0004497">
    <property type="term" value="F:monooxygenase activity"/>
    <property type="evidence" value="ECO:0007669"/>
    <property type="project" value="UniProtKB-KW"/>
</dbReference>
<dbReference type="PRINTS" id="PR00411">
    <property type="entry name" value="PNDRDTASEI"/>
</dbReference>
<dbReference type="Gene3D" id="3.50.50.60">
    <property type="entry name" value="FAD/NAD(P)-binding domain"/>
    <property type="match status" value="1"/>
</dbReference>
<feature type="transmembrane region" description="Helical" evidence="3">
    <location>
        <begin position="467"/>
        <end position="484"/>
    </location>
</feature>
<keyword evidence="3" id="KW-0472">Membrane</keyword>
<accession>A0AAD9D7I8</accession>
<dbReference type="SUPFAM" id="SSF51905">
    <property type="entry name" value="FAD/NAD(P)-binding domain"/>
    <property type="match status" value="1"/>
</dbReference>
<keyword evidence="3" id="KW-0812">Transmembrane</keyword>
<keyword evidence="3" id="KW-1133">Transmembrane helix</keyword>
<dbReference type="Proteomes" id="UP001224775">
    <property type="component" value="Unassembled WGS sequence"/>
</dbReference>
<sequence>MPQQCSRSTLPLPKQTHPIENSPSSLVRQVDPLVRALNTVMYGLLVHFGTLWMIDLAQRQQHNDSSYTSAAGEEGRTPSHLLSILFLHEYWVYLQHSNVFGNPLLQHLDRQYGIALLKKNQHWSIAGTLTAYWSRECLCLFLCLPFLQRQYNGEQYYFTSTQYMILYSLIYHTIKSRGVREDALKRSSPRFGIMRLVIDKFYLNSMAEVQVTVLRLFLQGFDTYIHFCVVRDLVLLSSPGGVAWCISSMHVLFTVWVVHAALNQFFRKSTASVMVQTWHALTAKKIDNDAMKTAEKGDFIGGKENATNEDKDESTEGESLSSGNSSLTSSDNKSTTNVVQIIDANDEYVVRQLLHHERVCNSLKGRQGSASSGVDKAIRLATSVSILAAFFMIGINNVPMQWLSSGNIVATSDMCNIFQDQSRVLSVALYSWLLWGLLYGIWAIFLKSRSDSQLSNQSSSSRRRQISFIRMADFTVMIGVAYLLPPESKGMLLFTLIVLTGKSFIQSMDISFPRIVWNGLLAVEFLTKLRILRMLQQSSDTMLTSFVLTVLWSLWVVTNANPTPCEVEKQREVADAVFLGHPAELHDCWALWLRPYSLQERWQAPSWVWPLWPFHYVVGWYVCNYRQRLFGDKASFFCSDTVMYGNALMQNWVATHFARHFVTNPRQVKKNIEAAARHAEEIGVKVLCLGALNKAESINGGGLGIVNELGPRRRISVIHGNHLTSAAVVETIHQVFGDRKVKFFLTGASSKVGWAVAQALRDRHAYEVLCHSTDPGRRRFFREHGFASAATLAEGSAFSKYWIVGKYDTAVAQLIPQNSTAVVFSVPHPLGVRSDVRVIEAGTLHMDLQKLDRPRSFTNKLRAHEIFACHAASAVAAYRLEKGSALIDEVGPVDPQEMDSWLDDAKLLGFQIPTFHPVEDDETIQRPAVVIVGSGPAGLSAAAMLSQKNIPHIVLEAQPGESFGSWSNHFAGLEITTQKKWCNLPGLSMNNKDFPEENVSAEEYQRYLQQYVHRFNINIRRGVKVVSVEKGGSEECPWVVKYEDSSSLGNTQLLPAFSVIVATGKHRVPNKNTTDDVAGKLTTAAIQFVHSTEMCDGATWEQAVTAARNGRLCIVGLGNSAADLAALILQRCPTGEKDTTQIHIAARTVPPVFPRKRFIFRVDSLGFLVRLMPQFLQDFFVHLLWTMIPSSKLCNAAFPSHLKRWTKINGRVPVIDKHGMIASGLQSGKLVGHGPILDITSDRNVHFDDRNGSSTAIDMVILATGYKEECSLVDREDKLNGMYKIGFGKDRFLPLKSIGDEAKEIVEEISKVYDRALHL</sequence>
<gene>
    <name evidence="4" type="ORF">QTG54_013471</name>
</gene>
<feature type="region of interest" description="Disordered" evidence="2">
    <location>
        <begin position="297"/>
        <end position="332"/>
    </location>
</feature>
<proteinExistence type="predicted"/>
<dbReference type="PANTHER" id="PTHR43539">
    <property type="entry name" value="FLAVIN-BINDING MONOOXYGENASE-LIKE PROTEIN (AFU_ORTHOLOGUE AFUA_4G09220)"/>
    <property type="match status" value="1"/>
</dbReference>
<dbReference type="InterPro" id="IPR050982">
    <property type="entry name" value="Auxin_biosynth/cation_transpt"/>
</dbReference>
<evidence type="ECO:0000313" key="5">
    <source>
        <dbReference type="Proteomes" id="UP001224775"/>
    </source>
</evidence>
<evidence type="ECO:0000256" key="2">
    <source>
        <dbReference type="SAM" id="MobiDB-lite"/>
    </source>
</evidence>
<feature type="transmembrane region" description="Helical" evidence="3">
    <location>
        <begin position="377"/>
        <end position="395"/>
    </location>
</feature>
<keyword evidence="5" id="KW-1185">Reference proteome</keyword>
<evidence type="ECO:0000256" key="1">
    <source>
        <dbReference type="ARBA" id="ARBA00023002"/>
    </source>
</evidence>